<accession>A0AAE0L0T3</accession>
<dbReference type="AlphaFoldDB" id="A0AAE0L0T3"/>
<gene>
    <name evidence="1" type="ORF">CYMTET_23911</name>
</gene>
<proteinExistence type="predicted"/>
<evidence type="ECO:0000313" key="1">
    <source>
        <dbReference type="EMBL" id="KAK3267530.1"/>
    </source>
</evidence>
<name>A0AAE0L0T3_9CHLO</name>
<sequence>LTSPRLCLSSAPNLSSSLPLLDSLPLSAMHSSSLPRLSSFTSPHLALTLLGSNLLGFTSPRLLTTPRLLPLLLALPLSPSTSPRFLPLLGSYLSCGAASSASNLSSALASPRRCLSSALTSSRLLPLLDSTSFRRCLSSTGKEFSCDHGPAVLPLATCLGLTIGDAIMSVLAVHRKITDADKEFITGIMQEGCVDGKVSQEMFEQAVIQMGPHMPMNEGTMAYIFSRAVALDCRIVMQKVSAIQKGAAIMESPDIVGKTPSVAAMVAAFCWNFGIYCAGGVRKDGSYLVEEFRQKAKGTEQVLGGGAKKEKKK</sequence>
<dbReference type="EMBL" id="LGRX02012352">
    <property type="protein sequence ID" value="KAK3267530.1"/>
    <property type="molecule type" value="Genomic_DNA"/>
</dbReference>
<organism evidence="1 2">
    <name type="scientific">Cymbomonas tetramitiformis</name>
    <dbReference type="NCBI Taxonomy" id="36881"/>
    <lineage>
        <taxon>Eukaryota</taxon>
        <taxon>Viridiplantae</taxon>
        <taxon>Chlorophyta</taxon>
        <taxon>Pyramimonadophyceae</taxon>
        <taxon>Pyramimonadales</taxon>
        <taxon>Pyramimonadaceae</taxon>
        <taxon>Cymbomonas</taxon>
    </lineage>
</organism>
<reference evidence="1 2" key="1">
    <citation type="journal article" date="2015" name="Genome Biol. Evol.">
        <title>Comparative Genomics of a Bacterivorous Green Alga Reveals Evolutionary Causalities and Consequences of Phago-Mixotrophic Mode of Nutrition.</title>
        <authorList>
            <person name="Burns J.A."/>
            <person name="Paasch A."/>
            <person name="Narechania A."/>
            <person name="Kim E."/>
        </authorList>
    </citation>
    <scope>NUCLEOTIDE SEQUENCE [LARGE SCALE GENOMIC DNA]</scope>
    <source>
        <strain evidence="1 2">PLY_AMNH</strain>
    </source>
</reference>
<protein>
    <submittedName>
        <fullName evidence="1">Uncharacterized protein</fullName>
    </submittedName>
</protein>
<evidence type="ECO:0000313" key="2">
    <source>
        <dbReference type="Proteomes" id="UP001190700"/>
    </source>
</evidence>
<comment type="caution">
    <text evidence="1">The sequence shown here is derived from an EMBL/GenBank/DDBJ whole genome shotgun (WGS) entry which is preliminary data.</text>
</comment>
<dbReference type="Proteomes" id="UP001190700">
    <property type="component" value="Unassembled WGS sequence"/>
</dbReference>
<feature type="non-terminal residue" evidence="1">
    <location>
        <position position="1"/>
    </location>
</feature>
<keyword evidence="2" id="KW-1185">Reference proteome</keyword>